<name>A0ABW0TEN9_9BACL</name>
<protein>
    <submittedName>
        <fullName evidence="6">IclR family transcriptional regulator</fullName>
    </submittedName>
</protein>
<dbReference type="InterPro" id="IPR036390">
    <property type="entry name" value="WH_DNA-bd_sf"/>
</dbReference>
<keyword evidence="3" id="KW-0804">Transcription</keyword>
<proteinExistence type="predicted"/>
<dbReference type="Pfam" id="PF09339">
    <property type="entry name" value="HTH_IclR"/>
    <property type="match status" value="1"/>
</dbReference>
<organism evidence="6 7">
    <name type="scientific">Sporosarcina soli</name>
    <dbReference type="NCBI Taxonomy" id="334736"/>
    <lineage>
        <taxon>Bacteria</taxon>
        <taxon>Bacillati</taxon>
        <taxon>Bacillota</taxon>
        <taxon>Bacilli</taxon>
        <taxon>Bacillales</taxon>
        <taxon>Caryophanaceae</taxon>
        <taxon>Sporosarcina</taxon>
    </lineage>
</organism>
<accession>A0ABW0TEN9</accession>
<dbReference type="InterPro" id="IPR029016">
    <property type="entry name" value="GAF-like_dom_sf"/>
</dbReference>
<dbReference type="Pfam" id="PF01614">
    <property type="entry name" value="IclR_C"/>
    <property type="match status" value="1"/>
</dbReference>
<dbReference type="RefSeq" id="WP_381429283.1">
    <property type="nucleotide sequence ID" value="NZ_JBHSNO010000001.1"/>
</dbReference>
<dbReference type="PANTHER" id="PTHR30136:SF8">
    <property type="entry name" value="TRANSCRIPTIONAL REGULATORY PROTEIN"/>
    <property type="match status" value="1"/>
</dbReference>
<dbReference type="EMBL" id="JBHSNO010000001">
    <property type="protein sequence ID" value="MFC5587349.1"/>
    <property type="molecule type" value="Genomic_DNA"/>
</dbReference>
<reference evidence="7" key="1">
    <citation type="journal article" date="2019" name="Int. J. Syst. Evol. Microbiol.">
        <title>The Global Catalogue of Microorganisms (GCM) 10K type strain sequencing project: providing services to taxonomists for standard genome sequencing and annotation.</title>
        <authorList>
            <consortium name="The Broad Institute Genomics Platform"/>
            <consortium name="The Broad Institute Genome Sequencing Center for Infectious Disease"/>
            <person name="Wu L."/>
            <person name="Ma J."/>
        </authorList>
    </citation>
    <scope>NUCLEOTIDE SEQUENCE [LARGE SCALE GENOMIC DNA]</scope>
    <source>
        <strain evidence="7">CGMCC 4.1434</strain>
    </source>
</reference>
<dbReference type="PROSITE" id="PS51078">
    <property type="entry name" value="ICLR_ED"/>
    <property type="match status" value="1"/>
</dbReference>
<dbReference type="SUPFAM" id="SSF46785">
    <property type="entry name" value="Winged helix' DNA-binding domain"/>
    <property type="match status" value="1"/>
</dbReference>
<evidence type="ECO:0000313" key="7">
    <source>
        <dbReference type="Proteomes" id="UP001596109"/>
    </source>
</evidence>
<keyword evidence="2" id="KW-0238">DNA-binding</keyword>
<dbReference type="InterPro" id="IPR050707">
    <property type="entry name" value="HTH_MetabolicPath_Reg"/>
</dbReference>
<dbReference type="InterPro" id="IPR005471">
    <property type="entry name" value="Tscrpt_reg_IclR_N"/>
</dbReference>
<dbReference type="Gene3D" id="1.10.10.10">
    <property type="entry name" value="Winged helix-like DNA-binding domain superfamily/Winged helix DNA-binding domain"/>
    <property type="match status" value="1"/>
</dbReference>
<evidence type="ECO:0000259" key="4">
    <source>
        <dbReference type="PROSITE" id="PS51077"/>
    </source>
</evidence>
<dbReference type="SUPFAM" id="SSF55781">
    <property type="entry name" value="GAF domain-like"/>
    <property type="match status" value="1"/>
</dbReference>
<feature type="domain" description="IclR-ED" evidence="5">
    <location>
        <begin position="74"/>
        <end position="247"/>
    </location>
</feature>
<evidence type="ECO:0000256" key="1">
    <source>
        <dbReference type="ARBA" id="ARBA00023015"/>
    </source>
</evidence>
<dbReference type="Gene3D" id="3.30.450.40">
    <property type="match status" value="1"/>
</dbReference>
<evidence type="ECO:0000256" key="2">
    <source>
        <dbReference type="ARBA" id="ARBA00023125"/>
    </source>
</evidence>
<feature type="domain" description="HTH iclR-type" evidence="4">
    <location>
        <begin position="11"/>
        <end position="73"/>
    </location>
</feature>
<dbReference type="SMART" id="SM00346">
    <property type="entry name" value="HTH_ICLR"/>
    <property type="match status" value="1"/>
</dbReference>
<dbReference type="InterPro" id="IPR036388">
    <property type="entry name" value="WH-like_DNA-bd_sf"/>
</dbReference>
<dbReference type="InterPro" id="IPR014757">
    <property type="entry name" value="Tscrpt_reg_IclR_C"/>
</dbReference>
<comment type="caution">
    <text evidence="6">The sequence shown here is derived from an EMBL/GenBank/DDBJ whole genome shotgun (WGS) entry which is preliminary data.</text>
</comment>
<dbReference type="Proteomes" id="UP001596109">
    <property type="component" value="Unassembled WGS sequence"/>
</dbReference>
<dbReference type="PROSITE" id="PS51077">
    <property type="entry name" value="HTH_ICLR"/>
    <property type="match status" value="1"/>
</dbReference>
<sequence length="250" mass="27604">MIEIKKNGSTIQSLQIGIGIIDVIVNNGKPMKFAEIQEKTKMTKSNLYKYMNTLTQLDLLIRESSTGLYHLGPKLIQYGTTAIGKQDVVEQITPYLQTISQQTKCSVLFAVGTTNGPVIAKIWSPDQILNIGAQIGTLLPPNSSSGKIFNVFYNNHITENWRVAAEPSMTDEDKEFHKIKEEKIAFAKEPLITSISSVSLPILSYSEELVGIIAVVGFTPDIPSAIGDETSQYLLKMQQTISKTFGYTNP</sequence>
<keyword evidence="1" id="KW-0805">Transcription regulation</keyword>
<evidence type="ECO:0000313" key="6">
    <source>
        <dbReference type="EMBL" id="MFC5587349.1"/>
    </source>
</evidence>
<dbReference type="PANTHER" id="PTHR30136">
    <property type="entry name" value="HELIX-TURN-HELIX TRANSCRIPTIONAL REGULATOR, ICLR FAMILY"/>
    <property type="match status" value="1"/>
</dbReference>
<keyword evidence="7" id="KW-1185">Reference proteome</keyword>
<evidence type="ECO:0000256" key="3">
    <source>
        <dbReference type="ARBA" id="ARBA00023163"/>
    </source>
</evidence>
<gene>
    <name evidence="6" type="ORF">ACFPRA_00310</name>
</gene>
<evidence type="ECO:0000259" key="5">
    <source>
        <dbReference type="PROSITE" id="PS51078"/>
    </source>
</evidence>